<protein>
    <submittedName>
        <fullName evidence="1">Uncharacterized protein</fullName>
    </submittedName>
</protein>
<accession>A0A9D4LGQ4</accession>
<reference evidence="1" key="1">
    <citation type="journal article" date="2019" name="bioRxiv">
        <title>The Genome of the Zebra Mussel, Dreissena polymorpha: A Resource for Invasive Species Research.</title>
        <authorList>
            <person name="McCartney M.A."/>
            <person name="Auch B."/>
            <person name="Kono T."/>
            <person name="Mallez S."/>
            <person name="Zhang Y."/>
            <person name="Obille A."/>
            <person name="Becker A."/>
            <person name="Abrahante J.E."/>
            <person name="Garbe J."/>
            <person name="Badalamenti J.P."/>
            <person name="Herman A."/>
            <person name="Mangelson H."/>
            <person name="Liachko I."/>
            <person name="Sullivan S."/>
            <person name="Sone E.D."/>
            <person name="Koren S."/>
            <person name="Silverstein K.A.T."/>
            <person name="Beckman K.B."/>
            <person name="Gohl D.M."/>
        </authorList>
    </citation>
    <scope>NUCLEOTIDE SEQUENCE</scope>
    <source>
        <strain evidence="1">Duluth1</strain>
        <tissue evidence="1">Whole animal</tissue>
    </source>
</reference>
<comment type="caution">
    <text evidence="1">The sequence shown here is derived from an EMBL/GenBank/DDBJ whole genome shotgun (WGS) entry which is preliminary data.</text>
</comment>
<dbReference type="EMBL" id="JAIWYP010000003">
    <property type="protein sequence ID" value="KAH3858367.1"/>
    <property type="molecule type" value="Genomic_DNA"/>
</dbReference>
<sequence>MIPLSVRPGIQTIIGACVASSYASSRCRVLHAGIRDRRAEKRQSYWKALRVPVHLKRISKTFPATQTANVADENLQGERSDGSHVCHPLQNPAAFAILSSTSGSFARWESFRYIQLILLSSYPDARCIMYGSIHEYGASS</sequence>
<proteinExistence type="predicted"/>
<dbReference type="AlphaFoldDB" id="A0A9D4LGQ4"/>
<name>A0A9D4LGQ4_DREPO</name>
<evidence type="ECO:0000313" key="2">
    <source>
        <dbReference type="Proteomes" id="UP000828390"/>
    </source>
</evidence>
<organism evidence="1 2">
    <name type="scientific">Dreissena polymorpha</name>
    <name type="common">Zebra mussel</name>
    <name type="synonym">Mytilus polymorpha</name>
    <dbReference type="NCBI Taxonomy" id="45954"/>
    <lineage>
        <taxon>Eukaryota</taxon>
        <taxon>Metazoa</taxon>
        <taxon>Spiralia</taxon>
        <taxon>Lophotrochozoa</taxon>
        <taxon>Mollusca</taxon>
        <taxon>Bivalvia</taxon>
        <taxon>Autobranchia</taxon>
        <taxon>Heteroconchia</taxon>
        <taxon>Euheterodonta</taxon>
        <taxon>Imparidentia</taxon>
        <taxon>Neoheterodontei</taxon>
        <taxon>Myida</taxon>
        <taxon>Dreissenoidea</taxon>
        <taxon>Dreissenidae</taxon>
        <taxon>Dreissena</taxon>
    </lineage>
</organism>
<gene>
    <name evidence="1" type="ORF">DPMN_100990</name>
</gene>
<reference evidence="1" key="2">
    <citation type="submission" date="2020-11" db="EMBL/GenBank/DDBJ databases">
        <authorList>
            <person name="McCartney M.A."/>
            <person name="Auch B."/>
            <person name="Kono T."/>
            <person name="Mallez S."/>
            <person name="Becker A."/>
            <person name="Gohl D.M."/>
            <person name="Silverstein K.A.T."/>
            <person name="Koren S."/>
            <person name="Bechman K.B."/>
            <person name="Herman A."/>
            <person name="Abrahante J.E."/>
            <person name="Garbe J."/>
        </authorList>
    </citation>
    <scope>NUCLEOTIDE SEQUENCE</scope>
    <source>
        <strain evidence="1">Duluth1</strain>
        <tissue evidence="1">Whole animal</tissue>
    </source>
</reference>
<keyword evidence="2" id="KW-1185">Reference proteome</keyword>
<evidence type="ECO:0000313" key="1">
    <source>
        <dbReference type="EMBL" id="KAH3858367.1"/>
    </source>
</evidence>
<dbReference type="Proteomes" id="UP000828390">
    <property type="component" value="Unassembled WGS sequence"/>
</dbReference>